<keyword evidence="2" id="KW-0689">Ribosomal protein</keyword>
<feature type="region of interest" description="Disordered" evidence="4">
    <location>
        <begin position="44"/>
        <end position="127"/>
    </location>
</feature>
<organism evidence="6">
    <name type="scientific">Fagus sylvatica</name>
    <name type="common">Beechnut</name>
    <dbReference type="NCBI Taxonomy" id="28930"/>
    <lineage>
        <taxon>Eukaryota</taxon>
        <taxon>Viridiplantae</taxon>
        <taxon>Streptophyta</taxon>
        <taxon>Embryophyta</taxon>
        <taxon>Tracheophyta</taxon>
        <taxon>Spermatophyta</taxon>
        <taxon>Magnoliopsida</taxon>
        <taxon>eudicotyledons</taxon>
        <taxon>Gunneridae</taxon>
        <taxon>Pentapetalae</taxon>
        <taxon>rosids</taxon>
        <taxon>fabids</taxon>
        <taxon>Fagales</taxon>
        <taxon>Fagaceae</taxon>
        <taxon>Fagus</taxon>
    </lineage>
</organism>
<feature type="chain" id="PRO_5014783198" evidence="5">
    <location>
        <begin position="25"/>
        <end position="127"/>
    </location>
</feature>
<dbReference type="GO" id="GO:1990904">
    <property type="term" value="C:ribonucleoprotein complex"/>
    <property type="evidence" value="ECO:0007669"/>
    <property type="project" value="UniProtKB-KW"/>
</dbReference>
<dbReference type="GO" id="GO:0005840">
    <property type="term" value="C:ribosome"/>
    <property type="evidence" value="ECO:0007669"/>
    <property type="project" value="UniProtKB-KW"/>
</dbReference>
<evidence type="ECO:0000313" key="6">
    <source>
        <dbReference type="EMBL" id="SPD33915.1"/>
    </source>
</evidence>
<dbReference type="Gene3D" id="3.40.1370.10">
    <property type="match status" value="1"/>
</dbReference>
<evidence type="ECO:0000256" key="4">
    <source>
        <dbReference type="SAM" id="MobiDB-lite"/>
    </source>
</evidence>
<dbReference type="AlphaFoldDB" id="A0A2N9JB84"/>
<comment type="similarity">
    <text evidence="1">Belongs to the universal ribosomal protein uL4 family.</text>
</comment>
<name>A0A2N9JB84_FAGSY</name>
<keyword evidence="5" id="KW-0732">Signal</keyword>
<feature type="signal peptide" evidence="5">
    <location>
        <begin position="1"/>
        <end position="24"/>
    </location>
</feature>
<dbReference type="InterPro" id="IPR023574">
    <property type="entry name" value="Ribosomal_uL4_dom_sf"/>
</dbReference>
<dbReference type="GO" id="GO:0006412">
    <property type="term" value="P:translation"/>
    <property type="evidence" value="ECO:0007669"/>
    <property type="project" value="InterPro"/>
</dbReference>
<sequence>MKRETKIFVCLLNFLFGPARISDSVESIEKTSTALKVLKQIGAAPDADKAKDSHAARSDTPPPQLCLSSLPRPTLSTPSQTHAASTRSEHTASTRSLLHPFQSDLSSPAPPHDVRFSHFTLEPSCRP</sequence>
<keyword evidence="3" id="KW-0687">Ribonucleoprotein</keyword>
<evidence type="ECO:0000256" key="5">
    <source>
        <dbReference type="SAM" id="SignalP"/>
    </source>
</evidence>
<reference evidence="6" key="1">
    <citation type="submission" date="2018-02" db="EMBL/GenBank/DDBJ databases">
        <authorList>
            <person name="Cohen D.B."/>
            <person name="Kent A.D."/>
        </authorList>
    </citation>
    <scope>NUCLEOTIDE SEQUENCE</scope>
</reference>
<gene>
    <name evidence="6" type="ORF">FSB_LOCUS61797</name>
</gene>
<dbReference type="EMBL" id="OIVN01006480">
    <property type="protein sequence ID" value="SPD33915.1"/>
    <property type="molecule type" value="Genomic_DNA"/>
</dbReference>
<feature type="compositionally biased region" description="Basic and acidic residues" evidence="4">
    <location>
        <begin position="46"/>
        <end position="57"/>
    </location>
</feature>
<evidence type="ECO:0000256" key="2">
    <source>
        <dbReference type="ARBA" id="ARBA00022980"/>
    </source>
</evidence>
<dbReference type="GO" id="GO:0003735">
    <property type="term" value="F:structural constituent of ribosome"/>
    <property type="evidence" value="ECO:0007669"/>
    <property type="project" value="InterPro"/>
</dbReference>
<protein>
    <submittedName>
        <fullName evidence="6">Uncharacterized protein</fullName>
    </submittedName>
</protein>
<feature type="compositionally biased region" description="Low complexity" evidence="4">
    <location>
        <begin position="67"/>
        <end position="81"/>
    </location>
</feature>
<evidence type="ECO:0000256" key="1">
    <source>
        <dbReference type="ARBA" id="ARBA00010528"/>
    </source>
</evidence>
<proteinExistence type="inferred from homology"/>
<accession>A0A2N9JB84</accession>
<evidence type="ECO:0000256" key="3">
    <source>
        <dbReference type="ARBA" id="ARBA00023274"/>
    </source>
</evidence>